<keyword evidence="12" id="KW-0325">Glycoprotein</keyword>
<evidence type="ECO:0000256" key="16">
    <source>
        <dbReference type="ARBA" id="ARBA00038203"/>
    </source>
</evidence>
<dbReference type="Gene3D" id="6.10.140.200">
    <property type="match status" value="1"/>
</dbReference>
<evidence type="ECO:0000256" key="5">
    <source>
        <dbReference type="ARBA" id="ARBA00022729"/>
    </source>
</evidence>
<feature type="transmembrane region" description="Helical" evidence="18">
    <location>
        <begin position="634"/>
        <end position="653"/>
    </location>
</feature>
<dbReference type="PROSITE" id="PS50835">
    <property type="entry name" value="IG_LIKE"/>
    <property type="match status" value="1"/>
</dbReference>
<feature type="region of interest" description="Disordered" evidence="17">
    <location>
        <begin position="499"/>
        <end position="606"/>
    </location>
</feature>
<evidence type="ECO:0000256" key="13">
    <source>
        <dbReference type="ARBA" id="ARBA00023242"/>
    </source>
</evidence>
<dbReference type="SMART" id="SM00409">
    <property type="entry name" value="IG"/>
    <property type="match status" value="1"/>
</dbReference>
<dbReference type="Gene3D" id="2.60.40.10">
    <property type="entry name" value="Immunoglobulins"/>
    <property type="match status" value="1"/>
</dbReference>
<dbReference type="InterPro" id="IPR009244">
    <property type="entry name" value="Mediatior_Med7"/>
</dbReference>
<evidence type="ECO:0000256" key="9">
    <source>
        <dbReference type="ARBA" id="ARBA00023157"/>
    </source>
</evidence>
<keyword evidence="10" id="KW-0010">Activator</keyword>
<dbReference type="InterPro" id="IPR044888">
    <property type="entry name" value="Mediatior_Med7_sf"/>
</dbReference>
<keyword evidence="21" id="KW-1185">Reference proteome</keyword>
<evidence type="ECO:0000256" key="8">
    <source>
        <dbReference type="ARBA" id="ARBA00023136"/>
    </source>
</evidence>
<evidence type="ECO:0000256" key="17">
    <source>
        <dbReference type="SAM" id="MobiDB-lite"/>
    </source>
</evidence>
<dbReference type="CDD" id="cd20982">
    <property type="entry name" value="IgV_TIM-3_like"/>
    <property type="match status" value="1"/>
</dbReference>
<keyword evidence="11" id="KW-0804">Transcription</keyword>
<evidence type="ECO:0000256" key="6">
    <source>
        <dbReference type="ARBA" id="ARBA00022989"/>
    </source>
</evidence>
<dbReference type="InterPro" id="IPR013106">
    <property type="entry name" value="Ig_V-set"/>
</dbReference>
<evidence type="ECO:0000256" key="2">
    <source>
        <dbReference type="ARBA" id="ARBA00004479"/>
    </source>
</evidence>
<evidence type="ECO:0000256" key="3">
    <source>
        <dbReference type="ARBA" id="ARBA00009994"/>
    </source>
</evidence>
<name>L5LSA3_MYODS</name>
<dbReference type="Pfam" id="PF05983">
    <property type="entry name" value="Med7"/>
    <property type="match status" value="1"/>
</dbReference>
<keyword evidence="8 18" id="KW-0472">Membrane</keyword>
<dbReference type="InterPro" id="IPR051669">
    <property type="entry name" value="Immune_Mod/Transcr_Coactivator"/>
</dbReference>
<dbReference type="InterPro" id="IPR013783">
    <property type="entry name" value="Ig-like_fold"/>
</dbReference>
<evidence type="ECO:0000256" key="4">
    <source>
        <dbReference type="ARBA" id="ARBA00022692"/>
    </source>
</evidence>
<comment type="function">
    <text evidence="15">Component of the Mediator complex, a coactivator involved in the regulated transcription of nearly all RNA polymerase II-dependent genes. Mediator functions as a bridge to convey information from gene-specific regulatory proteins to the basal RNA polymerase II transcription machinery. Mediator is recruited to promoters by direct interactions with regulatory proteins and serves as a scaffold for the assembly of a functional preinitiation complex with RNA polymerase II and the general transcription factors.</text>
</comment>
<feature type="domain" description="Ig-like" evidence="19">
    <location>
        <begin position="220"/>
        <end position="316"/>
    </location>
</feature>
<feature type="transmembrane region" description="Helical" evidence="18">
    <location>
        <begin position="355"/>
        <end position="378"/>
    </location>
</feature>
<feature type="compositionally biased region" description="Polar residues" evidence="17">
    <location>
        <begin position="525"/>
        <end position="556"/>
    </location>
</feature>
<dbReference type="Proteomes" id="UP000010556">
    <property type="component" value="Unassembled WGS sequence"/>
</dbReference>
<evidence type="ECO:0000256" key="15">
    <source>
        <dbReference type="ARBA" id="ARBA00025687"/>
    </source>
</evidence>
<dbReference type="SMART" id="SM00406">
    <property type="entry name" value="IGv"/>
    <property type="match status" value="1"/>
</dbReference>
<dbReference type="PANTHER" id="PTHR15498:SF72">
    <property type="entry name" value="MEDIATOR OF RNA POLYMERASE II TRANSCRIPTION SUBUNIT 7"/>
    <property type="match status" value="1"/>
</dbReference>
<evidence type="ECO:0000256" key="7">
    <source>
        <dbReference type="ARBA" id="ARBA00023015"/>
    </source>
</evidence>
<keyword evidence="4 18" id="KW-0812">Transmembrane</keyword>
<evidence type="ECO:0000256" key="18">
    <source>
        <dbReference type="SAM" id="Phobius"/>
    </source>
</evidence>
<dbReference type="PANTHER" id="PTHR15498">
    <property type="entry name" value="T-CELL IMMUNOGLOBULIN AND MUCIN DOMAIN CONTAINING TIM"/>
    <property type="match status" value="1"/>
</dbReference>
<evidence type="ECO:0000313" key="20">
    <source>
        <dbReference type="EMBL" id="ELK28348.1"/>
    </source>
</evidence>
<reference evidence="21" key="1">
    <citation type="journal article" date="2013" name="Science">
        <title>Comparative analysis of bat genomes provides insight into the evolution of flight and immunity.</title>
        <authorList>
            <person name="Zhang G."/>
            <person name="Cowled C."/>
            <person name="Shi Z."/>
            <person name="Huang Z."/>
            <person name="Bishop-Lilly K.A."/>
            <person name="Fang X."/>
            <person name="Wynne J.W."/>
            <person name="Xiong Z."/>
            <person name="Baker M.L."/>
            <person name="Zhao W."/>
            <person name="Tachedjian M."/>
            <person name="Zhu Y."/>
            <person name="Zhou P."/>
            <person name="Jiang X."/>
            <person name="Ng J."/>
            <person name="Yang L."/>
            <person name="Wu L."/>
            <person name="Xiao J."/>
            <person name="Feng Y."/>
            <person name="Chen Y."/>
            <person name="Sun X."/>
            <person name="Zhang Y."/>
            <person name="Marsh G.A."/>
            <person name="Crameri G."/>
            <person name="Broder C.C."/>
            <person name="Frey K.G."/>
            <person name="Wang L.F."/>
            <person name="Wang J."/>
        </authorList>
    </citation>
    <scope>NUCLEOTIDE SEQUENCE [LARGE SCALE GENOMIC DNA]</scope>
</reference>
<feature type="compositionally biased region" description="Low complexity" evidence="17">
    <location>
        <begin position="575"/>
        <end position="597"/>
    </location>
</feature>
<comment type="similarity">
    <text evidence="3">Belongs to the Mediator complex subunit 7 family.</text>
</comment>
<keyword evidence="7" id="KW-0805">Transcription regulation</keyword>
<evidence type="ECO:0000256" key="10">
    <source>
        <dbReference type="ARBA" id="ARBA00023159"/>
    </source>
</evidence>
<dbReference type="GO" id="GO:0016592">
    <property type="term" value="C:mediator complex"/>
    <property type="evidence" value="ECO:0007669"/>
    <property type="project" value="InterPro"/>
</dbReference>
<dbReference type="GO" id="GO:0016020">
    <property type="term" value="C:membrane"/>
    <property type="evidence" value="ECO:0007669"/>
    <property type="project" value="UniProtKB-SubCell"/>
</dbReference>
<feature type="compositionally biased region" description="Low complexity" evidence="17">
    <location>
        <begin position="507"/>
        <end position="516"/>
    </location>
</feature>
<dbReference type="GO" id="GO:0006357">
    <property type="term" value="P:regulation of transcription by RNA polymerase II"/>
    <property type="evidence" value="ECO:0007669"/>
    <property type="project" value="InterPro"/>
</dbReference>
<organism evidence="20 21">
    <name type="scientific">Myotis davidii</name>
    <name type="common">David's myotis</name>
    <dbReference type="NCBI Taxonomy" id="225400"/>
    <lineage>
        <taxon>Eukaryota</taxon>
        <taxon>Metazoa</taxon>
        <taxon>Chordata</taxon>
        <taxon>Craniata</taxon>
        <taxon>Vertebrata</taxon>
        <taxon>Euteleostomi</taxon>
        <taxon>Mammalia</taxon>
        <taxon>Eutheria</taxon>
        <taxon>Laurasiatheria</taxon>
        <taxon>Chiroptera</taxon>
        <taxon>Yangochiroptera</taxon>
        <taxon>Vespertilionidae</taxon>
        <taxon>Myotis</taxon>
    </lineage>
</organism>
<gene>
    <name evidence="20" type="ORF">MDA_GLEAN10025718</name>
</gene>
<dbReference type="eggNOG" id="KOG0570">
    <property type="taxonomic scope" value="Eukaryota"/>
</dbReference>
<dbReference type="SUPFAM" id="SSF140718">
    <property type="entry name" value="Mediator hinge subcomplex-like"/>
    <property type="match status" value="1"/>
</dbReference>
<keyword evidence="6 18" id="KW-1133">Transmembrane helix</keyword>
<dbReference type="SUPFAM" id="SSF48726">
    <property type="entry name" value="Immunoglobulin"/>
    <property type="match status" value="1"/>
</dbReference>
<keyword evidence="5" id="KW-0732">Signal</keyword>
<evidence type="ECO:0000256" key="14">
    <source>
        <dbReference type="ARBA" id="ARBA00023319"/>
    </source>
</evidence>
<dbReference type="InterPro" id="IPR036179">
    <property type="entry name" value="Ig-like_dom_sf"/>
</dbReference>
<protein>
    <submittedName>
        <fullName evidence="20">Mediator of RNA polymerase II transcription subunit 7</fullName>
    </submittedName>
</protein>
<dbReference type="GO" id="GO:0003712">
    <property type="term" value="F:transcription coregulator activity"/>
    <property type="evidence" value="ECO:0007669"/>
    <property type="project" value="InterPro"/>
</dbReference>
<keyword evidence="9" id="KW-1015">Disulfide bond</keyword>
<dbReference type="FunFam" id="2.60.40.10:FF:000774">
    <property type="entry name" value="Hepatitis A virus cellular receptor 1"/>
    <property type="match status" value="1"/>
</dbReference>
<evidence type="ECO:0000256" key="12">
    <source>
        <dbReference type="ARBA" id="ARBA00023180"/>
    </source>
</evidence>
<dbReference type="InterPro" id="IPR037212">
    <property type="entry name" value="Med7/Med21-like"/>
</dbReference>
<comment type="similarity">
    <text evidence="16">Belongs to the immunoglobulin superfamily. TIM family.</text>
</comment>
<evidence type="ECO:0000259" key="19">
    <source>
        <dbReference type="PROSITE" id="PS50835"/>
    </source>
</evidence>
<dbReference type="AlphaFoldDB" id="L5LSA3"/>
<sequence>MGEPQQVSALPPPPMQYIKEYTDENIQEGLAPKPPPPIKDSYMMFGNQFQCDDLIIRPLESQGIERLHPMQFDHKKELRKLNMSILINFLDLLDILIRSPGSIKREEKLEDLKLLFVHVHHLINEYRPHQARETLRVMMEVQKRQRLETAERFQKHLERVIEMIQNCLASLPDDLPHSEAGIRVKTEPMDADDSNNCTGQNEQERENSGSLEGSRTAEVGKNAYLPCHYSPTTSENLVPMCWGRGPCPLTQCTSMMLSTDGRHLNYQSSSRYQLKGNVHKGDVSLTIENVTLADSGTYCCRIQFPGPLNDKKSNLELDIKPAETKTLETLHDKNQTQIYTLADELQDSGYKTTRISVYIGAGITAGLALVLIFGALILKWYSHRKEKLQNSSLITLANLPPPSGLENTVAEGMRSRENVYTIEENLYELEDPYADYCYVIMKKPAQQAVVWQELLGKKEVHSYTIMPSWLAFPSLILLWAAPPNATSVPSKVFTSAPTTPAPTLNHKTAPPKVTSVPTPPKVFTSAPTTPAPTLNLQTGPTNVTMGPTSPMISSTKPAGGPQKFKTETISSSPLQTTETPPITPQETSTTSSLLNSSCPTDGNSTVTQPSDCGWQYNVTHTSLKQNTPRNTSKLYIGLCSAAMILLTILAAILTKSKSSDHCA</sequence>
<dbReference type="Pfam" id="PF07686">
    <property type="entry name" value="V-set"/>
    <property type="match status" value="1"/>
</dbReference>
<dbReference type="InterPro" id="IPR007110">
    <property type="entry name" value="Ig-like_dom"/>
</dbReference>
<keyword evidence="14" id="KW-0393">Immunoglobulin domain</keyword>
<evidence type="ECO:0000313" key="21">
    <source>
        <dbReference type="Proteomes" id="UP000010556"/>
    </source>
</evidence>
<keyword evidence="13" id="KW-0539">Nucleus</keyword>
<proteinExistence type="inferred from homology"/>
<evidence type="ECO:0000256" key="1">
    <source>
        <dbReference type="ARBA" id="ARBA00004123"/>
    </source>
</evidence>
<evidence type="ECO:0000256" key="11">
    <source>
        <dbReference type="ARBA" id="ARBA00023163"/>
    </source>
</evidence>
<accession>L5LSA3</accession>
<dbReference type="InterPro" id="IPR003599">
    <property type="entry name" value="Ig_sub"/>
</dbReference>
<feature type="region of interest" description="Disordered" evidence="17">
    <location>
        <begin position="185"/>
        <end position="215"/>
    </location>
</feature>
<dbReference type="EMBL" id="KB109247">
    <property type="protein sequence ID" value="ELK28348.1"/>
    <property type="molecule type" value="Genomic_DNA"/>
</dbReference>
<comment type="subcellular location">
    <subcellularLocation>
        <location evidence="2">Membrane</location>
        <topology evidence="2">Single-pass type I membrane protein</topology>
    </subcellularLocation>
    <subcellularLocation>
        <location evidence="1">Nucleus</location>
    </subcellularLocation>
</comment>